<evidence type="ECO:0000256" key="1">
    <source>
        <dbReference type="SAM" id="MobiDB-lite"/>
    </source>
</evidence>
<evidence type="ECO:0000313" key="2">
    <source>
        <dbReference type="EMBL" id="EJK63579.1"/>
    </source>
</evidence>
<keyword evidence="3" id="KW-1185">Reference proteome</keyword>
<proteinExistence type="predicted"/>
<dbReference type="AlphaFoldDB" id="K0SF07"/>
<feature type="non-terminal residue" evidence="2">
    <location>
        <position position="1"/>
    </location>
</feature>
<protein>
    <submittedName>
        <fullName evidence="2">Uncharacterized protein</fullName>
    </submittedName>
</protein>
<feature type="compositionally biased region" description="Basic and acidic residues" evidence="1">
    <location>
        <begin position="7"/>
        <end position="30"/>
    </location>
</feature>
<gene>
    <name evidence="2" type="ORF">THAOC_15757</name>
</gene>
<sequence length="113" mass="11922">AAVAAHRRGDADPADRPTRRREEPPRRGVDGVRQPEAPVVLPAGHAAVHEVPPRGAHEVPPVAARRSRRLVPLDGRGGVVHALGVVVAGEADLRRVGPDVGHDGLEVRPDRVG</sequence>
<dbReference type="EMBL" id="AGNL01018153">
    <property type="protein sequence ID" value="EJK63579.1"/>
    <property type="molecule type" value="Genomic_DNA"/>
</dbReference>
<feature type="region of interest" description="Disordered" evidence="1">
    <location>
        <begin position="1"/>
        <end position="37"/>
    </location>
</feature>
<comment type="caution">
    <text evidence="2">The sequence shown here is derived from an EMBL/GenBank/DDBJ whole genome shotgun (WGS) entry which is preliminary data.</text>
</comment>
<accession>K0SF07</accession>
<reference evidence="2 3" key="1">
    <citation type="journal article" date="2012" name="Genome Biol.">
        <title>Genome and low-iron response of an oceanic diatom adapted to chronic iron limitation.</title>
        <authorList>
            <person name="Lommer M."/>
            <person name="Specht M."/>
            <person name="Roy A.S."/>
            <person name="Kraemer L."/>
            <person name="Andreson R."/>
            <person name="Gutowska M.A."/>
            <person name="Wolf J."/>
            <person name="Bergner S.V."/>
            <person name="Schilhabel M.B."/>
            <person name="Klostermeier U.C."/>
            <person name="Beiko R.G."/>
            <person name="Rosenstiel P."/>
            <person name="Hippler M."/>
            <person name="Laroche J."/>
        </authorList>
    </citation>
    <scope>NUCLEOTIDE SEQUENCE [LARGE SCALE GENOMIC DNA]</scope>
    <source>
        <strain evidence="2 3">CCMP1005</strain>
    </source>
</reference>
<organism evidence="2 3">
    <name type="scientific">Thalassiosira oceanica</name>
    <name type="common">Marine diatom</name>
    <dbReference type="NCBI Taxonomy" id="159749"/>
    <lineage>
        <taxon>Eukaryota</taxon>
        <taxon>Sar</taxon>
        <taxon>Stramenopiles</taxon>
        <taxon>Ochrophyta</taxon>
        <taxon>Bacillariophyta</taxon>
        <taxon>Coscinodiscophyceae</taxon>
        <taxon>Thalassiosirophycidae</taxon>
        <taxon>Thalassiosirales</taxon>
        <taxon>Thalassiosiraceae</taxon>
        <taxon>Thalassiosira</taxon>
    </lineage>
</organism>
<evidence type="ECO:0000313" key="3">
    <source>
        <dbReference type="Proteomes" id="UP000266841"/>
    </source>
</evidence>
<dbReference type="Proteomes" id="UP000266841">
    <property type="component" value="Unassembled WGS sequence"/>
</dbReference>
<name>K0SF07_THAOC</name>